<evidence type="ECO:0000256" key="1">
    <source>
        <dbReference type="ARBA" id="ARBA00007378"/>
    </source>
</evidence>
<dbReference type="PANTHER" id="PTHR33797:SF2">
    <property type="entry name" value="ORGANIC HYDROPEROXIDE RESISTANCE PROTEIN-LIKE"/>
    <property type="match status" value="1"/>
</dbReference>
<dbReference type="InterPro" id="IPR003718">
    <property type="entry name" value="OsmC/Ohr_fam"/>
</dbReference>
<dbReference type="InterPro" id="IPR036102">
    <property type="entry name" value="OsmC/Ohrsf"/>
</dbReference>
<dbReference type="PANTHER" id="PTHR33797">
    <property type="entry name" value="ORGANIC HYDROPEROXIDE RESISTANCE PROTEIN-LIKE"/>
    <property type="match status" value="1"/>
</dbReference>
<dbReference type="Gene3D" id="3.30.300.20">
    <property type="match status" value="1"/>
</dbReference>
<evidence type="ECO:0000313" key="2">
    <source>
        <dbReference type="EMBL" id="MFC6762073.1"/>
    </source>
</evidence>
<dbReference type="InterPro" id="IPR019953">
    <property type="entry name" value="OHR"/>
</dbReference>
<dbReference type="Proteomes" id="UP001596353">
    <property type="component" value="Unassembled WGS sequence"/>
</dbReference>
<accession>A0ABW2B9K7</accession>
<dbReference type="NCBIfam" id="TIGR03561">
    <property type="entry name" value="organ_hyd_perox"/>
    <property type="match status" value="1"/>
</dbReference>
<evidence type="ECO:0000313" key="3">
    <source>
        <dbReference type="Proteomes" id="UP001596353"/>
    </source>
</evidence>
<dbReference type="InterPro" id="IPR015946">
    <property type="entry name" value="KH_dom-like_a/b"/>
</dbReference>
<keyword evidence="3" id="KW-1185">Reference proteome</keyword>
<dbReference type="EMBL" id="JBHSWG010000003">
    <property type="protein sequence ID" value="MFC6762073.1"/>
    <property type="molecule type" value="Genomic_DNA"/>
</dbReference>
<protein>
    <submittedName>
        <fullName evidence="2">Organic hydroperoxide resistance protein</fullName>
    </submittedName>
</protein>
<organism evidence="2 3">
    <name type="scientific">Sulfitobacter porphyrae</name>
    <dbReference type="NCBI Taxonomy" id="1246864"/>
    <lineage>
        <taxon>Bacteria</taxon>
        <taxon>Pseudomonadati</taxon>
        <taxon>Pseudomonadota</taxon>
        <taxon>Alphaproteobacteria</taxon>
        <taxon>Rhodobacterales</taxon>
        <taxon>Roseobacteraceae</taxon>
        <taxon>Sulfitobacter</taxon>
    </lineage>
</organism>
<proteinExistence type="inferred from homology"/>
<gene>
    <name evidence="2" type="ORF">ACFQFQ_25275</name>
</gene>
<sequence length="141" mass="14328">MTILYTTHATASGNGRDGTASIEDGAMTLSLSTPKALGGAGGDGTNPEQLFASGYAACFLSALKFIAGRQKQTLSDETSVTVTVGIGPREDGAGFGLDIALAASLPGLDEDAAARLLEEAHATCPYSHLTREGAKVRLSLA</sequence>
<name>A0ABW2B9K7_9RHOB</name>
<dbReference type="SUPFAM" id="SSF82784">
    <property type="entry name" value="OsmC-like"/>
    <property type="match status" value="1"/>
</dbReference>
<dbReference type="Pfam" id="PF02566">
    <property type="entry name" value="OsmC"/>
    <property type="match status" value="1"/>
</dbReference>
<comment type="similarity">
    <text evidence="1">Belongs to the OsmC/Ohr family.</text>
</comment>
<reference evidence="3" key="1">
    <citation type="journal article" date="2019" name="Int. J. Syst. Evol. Microbiol.">
        <title>The Global Catalogue of Microorganisms (GCM) 10K type strain sequencing project: providing services to taxonomists for standard genome sequencing and annotation.</title>
        <authorList>
            <consortium name="The Broad Institute Genomics Platform"/>
            <consortium name="The Broad Institute Genome Sequencing Center for Infectious Disease"/>
            <person name="Wu L."/>
            <person name="Ma J."/>
        </authorList>
    </citation>
    <scope>NUCLEOTIDE SEQUENCE [LARGE SCALE GENOMIC DNA]</scope>
    <source>
        <strain evidence="3">CCUG 66188</strain>
    </source>
</reference>
<comment type="caution">
    <text evidence="2">The sequence shown here is derived from an EMBL/GenBank/DDBJ whole genome shotgun (WGS) entry which is preliminary data.</text>
</comment>
<dbReference type="Gene3D" id="2.20.25.10">
    <property type="match status" value="1"/>
</dbReference>